<evidence type="ECO:0000313" key="3">
    <source>
        <dbReference type="Proteomes" id="UP000321518"/>
    </source>
</evidence>
<sequence>MGGRKEKNVGRLEVMKTLPLELLVEIVSHLDPNDLLALSTVNKQYRSLLTAAGSHKVWENSRKRLGMDDASGGDLKDWQYAQLVYGRTCQDCGARKLQHADF</sequence>
<evidence type="ECO:0000259" key="1">
    <source>
        <dbReference type="PROSITE" id="PS50181"/>
    </source>
</evidence>
<evidence type="ECO:0000313" key="2">
    <source>
        <dbReference type="EMBL" id="GEM12455.1"/>
    </source>
</evidence>
<dbReference type="Proteomes" id="UP000321518">
    <property type="component" value="Unassembled WGS sequence"/>
</dbReference>
<gene>
    <name evidence="2" type="ORF">Rt10032_c21g6472</name>
</gene>
<name>A0A511KRB5_RHOTO</name>
<dbReference type="SMART" id="SM00256">
    <property type="entry name" value="FBOX"/>
    <property type="match status" value="1"/>
</dbReference>
<dbReference type="SUPFAM" id="SSF81383">
    <property type="entry name" value="F-box domain"/>
    <property type="match status" value="1"/>
</dbReference>
<accession>A0A511KRB5</accession>
<feature type="domain" description="F-box" evidence="1">
    <location>
        <begin position="12"/>
        <end position="61"/>
    </location>
</feature>
<proteinExistence type="predicted"/>
<comment type="caution">
    <text evidence="2">The sequence shown here is derived from an EMBL/GenBank/DDBJ whole genome shotgun (WGS) entry which is preliminary data.</text>
</comment>
<dbReference type="InterPro" id="IPR001810">
    <property type="entry name" value="F-box_dom"/>
</dbReference>
<dbReference type="EMBL" id="BJWK01000021">
    <property type="protein sequence ID" value="GEM12455.1"/>
    <property type="molecule type" value="Genomic_DNA"/>
</dbReference>
<organism evidence="2 3">
    <name type="scientific">Rhodotorula toruloides</name>
    <name type="common">Yeast</name>
    <name type="synonym">Rhodosporidium toruloides</name>
    <dbReference type="NCBI Taxonomy" id="5286"/>
    <lineage>
        <taxon>Eukaryota</taxon>
        <taxon>Fungi</taxon>
        <taxon>Dikarya</taxon>
        <taxon>Basidiomycota</taxon>
        <taxon>Pucciniomycotina</taxon>
        <taxon>Microbotryomycetes</taxon>
        <taxon>Sporidiobolales</taxon>
        <taxon>Sporidiobolaceae</taxon>
        <taxon>Rhodotorula</taxon>
    </lineage>
</organism>
<dbReference type="InterPro" id="IPR036047">
    <property type="entry name" value="F-box-like_dom_sf"/>
</dbReference>
<dbReference type="OrthoDB" id="2525973at2759"/>
<dbReference type="Pfam" id="PF00646">
    <property type="entry name" value="F-box"/>
    <property type="match status" value="1"/>
</dbReference>
<protein>
    <submittedName>
        <fullName evidence="2">F-box domain contaning protein</fullName>
    </submittedName>
</protein>
<dbReference type="PROSITE" id="PS50181">
    <property type="entry name" value="FBOX"/>
    <property type="match status" value="1"/>
</dbReference>
<dbReference type="Gene3D" id="1.20.1280.50">
    <property type="match status" value="1"/>
</dbReference>
<dbReference type="AlphaFoldDB" id="A0A511KRB5"/>
<reference evidence="2 3" key="1">
    <citation type="submission" date="2019-07" db="EMBL/GenBank/DDBJ databases">
        <title>Rhodotorula toruloides NBRC10032 genome sequencing.</title>
        <authorList>
            <person name="Shida Y."/>
            <person name="Takaku H."/>
            <person name="Ogasawara W."/>
            <person name="Mori K."/>
        </authorList>
    </citation>
    <scope>NUCLEOTIDE SEQUENCE [LARGE SCALE GENOMIC DNA]</scope>
    <source>
        <strain evidence="2 3">NBRC10032</strain>
    </source>
</reference>